<dbReference type="InterPro" id="IPR003812">
    <property type="entry name" value="Fido"/>
</dbReference>
<evidence type="ECO:0000313" key="12">
    <source>
        <dbReference type="EMBL" id="CAF5203665.1"/>
    </source>
</evidence>
<evidence type="ECO:0000256" key="8">
    <source>
        <dbReference type="ARBA" id="ARBA00023136"/>
    </source>
</evidence>
<dbReference type="SUPFAM" id="SSF140931">
    <property type="entry name" value="Fic-like"/>
    <property type="match status" value="1"/>
</dbReference>
<evidence type="ECO:0000256" key="3">
    <source>
        <dbReference type="ARBA" id="ARBA00022737"/>
    </source>
</evidence>
<accession>A0A8S3IQ19</accession>
<organism evidence="12 13">
    <name type="scientific">Rotaria magnacalcarata</name>
    <dbReference type="NCBI Taxonomy" id="392030"/>
    <lineage>
        <taxon>Eukaryota</taxon>
        <taxon>Metazoa</taxon>
        <taxon>Spiralia</taxon>
        <taxon>Gnathifera</taxon>
        <taxon>Rotifera</taxon>
        <taxon>Eurotatoria</taxon>
        <taxon>Bdelloidea</taxon>
        <taxon>Philodinida</taxon>
        <taxon>Philodinidae</taxon>
        <taxon>Rotaria</taxon>
    </lineage>
</organism>
<evidence type="ECO:0000256" key="1">
    <source>
        <dbReference type="ARBA" id="ARBA00004167"/>
    </source>
</evidence>
<evidence type="ECO:0000256" key="2">
    <source>
        <dbReference type="ARBA" id="ARBA00022692"/>
    </source>
</evidence>
<dbReference type="Proteomes" id="UP000676336">
    <property type="component" value="Unassembled WGS sequence"/>
</dbReference>
<dbReference type="GO" id="GO:0016020">
    <property type="term" value="C:membrane"/>
    <property type="evidence" value="ECO:0007669"/>
    <property type="project" value="UniProtKB-SubCell"/>
</dbReference>
<dbReference type="AlphaFoldDB" id="A0A8S3IQ19"/>
<feature type="domain" description="Fido" evidence="11">
    <location>
        <begin position="1"/>
        <end position="102"/>
    </location>
</feature>
<comment type="subcellular location">
    <subcellularLocation>
        <location evidence="1">Membrane</location>
        <topology evidence="1">Single-pass membrane protein</topology>
    </subcellularLocation>
</comment>
<dbReference type="Gene3D" id="1.10.3290.10">
    <property type="entry name" value="Fido-like domain"/>
    <property type="match status" value="1"/>
</dbReference>
<comment type="caution">
    <text evidence="12">The sequence shown here is derived from an EMBL/GenBank/DDBJ whole genome shotgun (WGS) entry which is preliminary data.</text>
</comment>
<evidence type="ECO:0000256" key="6">
    <source>
        <dbReference type="ARBA" id="ARBA00022840"/>
    </source>
</evidence>
<name>A0A8S3IQ19_9BILA</name>
<dbReference type="InterPro" id="IPR040198">
    <property type="entry name" value="Fido_containing"/>
</dbReference>
<reference evidence="12" key="1">
    <citation type="submission" date="2021-02" db="EMBL/GenBank/DDBJ databases">
        <authorList>
            <person name="Nowell W R."/>
        </authorList>
    </citation>
    <scope>NUCLEOTIDE SEQUENCE</scope>
</reference>
<keyword evidence="6 10" id="KW-0067">ATP-binding</keyword>
<dbReference type="GO" id="GO:0005524">
    <property type="term" value="F:ATP binding"/>
    <property type="evidence" value="ECO:0007669"/>
    <property type="project" value="UniProtKB-KW"/>
</dbReference>
<keyword evidence="5" id="KW-0802">TPR repeat</keyword>
<dbReference type="InterPro" id="IPR036597">
    <property type="entry name" value="Fido-like_dom_sf"/>
</dbReference>
<dbReference type="Pfam" id="PF02661">
    <property type="entry name" value="Fic"/>
    <property type="match status" value="1"/>
</dbReference>
<keyword evidence="3" id="KW-0677">Repeat</keyword>
<evidence type="ECO:0000256" key="10">
    <source>
        <dbReference type="PIRSR" id="PIRSR640198-2"/>
    </source>
</evidence>
<feature type="binding site" evidence="10">
    <location>
        <begin position="81"/>
        <end position="82"/>
    </location>
    <ligand>
        <name>ATP</name>
        <dbReference type="ChEBI" id="CHEBI:30616"/>
    </ligand>
</feature>
<dbReference type="EMBL" id="CAJOBI010334367">
    <property type="protein sequence ID" value="CAF5203665.1"/>
    <property type="molecule type" value="Genomic_DNA"/>
</dbReference>
<protein>
    <recommendedName>
        <fullName evidence="11">Fido domain-containing protein</fullName>
    </recommendedName>
</protein>
<dbReference type="PROSITE" id="PS51459">
    <property type="entry name" value="FIDO"/>
    <property type="match status" value="1"/>
</dbReference>
<keyword evidence="4 10" id="KW-0547">Nucleotide-binding</keyword>
<feature type="binding site" evidence="10">
    <location>
        <position position="89"/>
    </location>
    <ligand>
        <name>ATP</name>
        <dbReference type="ChEBI" id="CHEBI:30616"/>
    </ligand>
</feature>
<evidence type="ECO:0000259" key="11">
    <source>
        <dbReference type="PROSITE" id="PS51459"/>
    </source>
</evidence>
<keyword evidence="8" id="KW-0472">Membrane</keyword>
<dbReference type="PANTHER" id="PTHR13504">
    <property type="entry name" value="FIDO DOMAIN-CONTAINING PROTEIN DDB_G0283145"/>
    <property type="match status" value="1"/>
</dbReference>
<evidence type="ECO:0000256" key="9">
    <source>
        <dbReference type="PIRSR" id="PIRSR640198-1"/>
    </source>
</evidence>
<keyword evidence="7" id="KW-1133">Transmembrane helix</keyword>
<evidence type="ECO:0000256" key="4">
    <source>
        <dbReference type="ARBA" id="ARBA00022741"/>
    </source>
</evidence>
<evidence type="ECO:0000256" key="5">
    <source>
        <dbReference type="ARBA" id="ARBA00022803"/>
    </source>
</evidence>
<dbReference type="PANTHER" id="PTHR13504:SF34">
    <property type="entry name" value="PROTEIN ADENYLYLTRANSFERASE FICD"/>
    <property type="match status" value="1"/>
</dbReference>
<evidence type="ECO:0000313" key="13">
    <source>
        <dbReference type="Proteomes" id="UP000676336"/>
    </source>
</evidence>
<feature type="binding site" evidence="10">
    <location>
        <begin position="49"/>
        <end position="56"/>
    </location>
    <ligand>
        <name>ATP</name>
        <dbReference type="ChEBI" id="CHEBI:30616"/>
    </ligand>
</feature>
<proteinExistence type="predicted"/>
<keyword evidence="2" id="KW-0812">Transmembrane</keyword>
<gene>
    <name evidence="12" type="ORF">SMN809_LOCUS76242</name>
</gene>
<feature type="active site" evidence="9">
    <location>
        <position position="45"/>
    </location>
</feature>
<evidence type="ECO:0000256" key="7">
    <source>
        <dbReference type="ARBA" id="ARBA00022989"/>
    </source>
</evidence>
<sequence length="146" mass="17139">MPPSANEIIEYLDDFFTWLNSLEDTRGLNAIELAAIAHYKFVYIHPFSDGNGRTGRLLMNLILMKSGFPPVIIKKSERFIYYSYLNQANDGDVRPFIRFIAKCTERTLKEFMRQALPIRYARQKLRLNDDNDNGRNFIEERVIIVE</sequence>